<dbReference type="CDD" id="cd06267">
    <property type="entry name" value="PBP1_LacI_sugar_binding-like"/>
    <property type="match status" value="1"/>
</dbReference>
<name>A0ABP4Q201_9ACTN</name>
<keyword evidence="3" id="KW-0804">Transcription</keyword>
<dbReference type="PANTHER" id="PTHR30146">
    <property type="entry name" value="LACI-RELATED TRANSCRIPTIONAL REPRESSOR"/>
    <property type="match status" value="1"/>
</dbReference>
<dbReference type="SUPFAM" id="SSF53822">
    <property type="entry name" value="Periplasmic binding protein-like I"/>
    <property type="match status" value="1"/>
</dbReference>
<keyword evidence="6" id="KW-1185">Reference proteome</keyword>
<gene>
    <name evidence="5" type="ORF">GCM10009789_59750</name>
</gene>
<evidence type="ECO:0000256" key="1">
    <source>
        <dbReference type="ARBA" id="ARBA00023015"/>
    </source>
</evidence>
<accession>A0ABP4Q201</accession>
<dbReference type="Proteomes" id="UP001500393">
    <property type="component" value="Unassembled WGS sequence"/>
</dbReference>
<dbReference type="Pfam" id="PF13377">
    <property type="entry name" value="Peripla_BP_3"/>
    <property type="match status" value="1"/>
</dbReference>
<dbReference type="SMART" id="SM00354">
    <property type="entry name" value="HTH_LACI"/>
    <property type="match status" value="1"/>
</dbReference>
<organism evidence="5 6">
    <name type="scientific">Kribbella sancticallisti</name>
    <dbReference type="NCBI Taxonomy" id="460087"/>
    <lineage>
        <taxon>Bacteria</taxon>
        <taxon>Bacillati</taxon>
        <taxon>Actinomycetota</taxon>
        <taxon>Actinomycetes</taxon>
        <taxon>Propionibacteriales</taxon>
        <taxon>Kribbellaceae</taxon>
        <taxon>Kribbella</taxon>
    </lineage>
</organism>
<dbReference type="Gene3D" id="3.40.50.2300">
    <property type="match status" value="2"/>
</dbReference>
<dbReference type="SUPFAM" id="SSF47413">
    <property type="entry name" value="lambda repressor-like DNA-binding domains"/>
    <property type="match status" value="1"/>
</dbReference>
<feature type="domain" description="HTH lacI-type" evidence="4">
    <location>
        <begin position="38"/>
        <end position="92"/>
    </location>
</feature>
<dbReference type="EMBL" id="BAAAOS010000048">
    <property type="protein sequence ID" value="GAA1597852.1"/>
    <property type="molecule type" value="Genomic_DNA"/>
</dbReference>
<dbReference type="PROSITE" id="PS50932">
    <property type="entry name" value="HTH_LACI_2"/>
    <property type="match status" value="1"/>
</dbReference>
<comment type="caution">
    <text evidence="5">The sequence shown here is derived from an EMBL/GenBank/DDBJ whole genome shotgun (WGS) entry which is preliminary data.</text>
</comment>
<evidence type="ECO:0000256" key="2">
    <source>
        <dbReference type="ARBA" id="ARBA00023125"/>
    </source>
</evidence>
<dbReference type="InterPro" id="IPR028082">
    <property type="entry name" value="Peripla_BP_I"/>
</dbReference>
<dbReference type="InterPro" id="IPR010982">
    <property type="entry name" value="Lambda_DNA-bd_dom_sf"/>
</dbReference>
<evidence type="ECO:0000313" key="5">
    <source>
        <dbReference type="EMBL" id="GAA1597852.1"/>
    </source>
</evidence>
<protein>
    <submittedName>
        <fullName evidence="5">LacI family DNA-binding transcriptional regulator</fullName>
    </submittedName>
</protein>
<dbReference type="PANTHER" id="PTHR30146:SF109">
    <property type="entry name" value="HTH-TYPE TRANSCRIPTIONAL REGULATOR GALS"/>
    <property type="match status" value="1"/>
</dbReference>
<dbReference type="Gene3D" id="1.10.260.40">
    <property type="entry name" value="lambda repressor-like DNA-binding domains"/>
    <property type="match status" value="1"/>
</dbReference>
<reference evidence="6" key="1">
    <citation type="journal article" date="2019" name="Int. J. Syst. Evol. Microbiol.">
        <title>The Global Catalogue of Microorganisms (GCM) 10K type strain sequencing project: providing services to taxonomists for standard genome sequencing and annotation.</title>
        <authorList>
            <consortium name="The Broad Institute Genomics Platform"/>
            <consortium name="The Broad Institute Genome Sequencing Center for Infectious Disease"/>
            <person name="Wu L."/>
            <person name="Ma J."/>
        </authorList>
    </citation>
    <scope>NUCLEOTIDE SEQUENCE [LARGE SCALE GENOMIC DNA]</scope>
    <source>
        <strain evidence="6">JCM 14969</strain>
    </source>
</reference>
<proteinExistence type="predicted"/>
<keyword evidence="2 5" id="KW-0238">DNA-binding</keyword>
<dbReference type="InterPro" id="IPR046335">
    <property type="entry name" value="LacI/GalR-like_sensor"/>
</dbReference>
<keyword evidence="1" id="KW-0805">Transcription regulation</keyword>
<sequence length="365" mass="38527">MRNTAVRLDKVPEPPGCSVLGNAPLSDPPAEGVRVRRPTLHAVAARAGVSKSSVSRVINGEPTVAPEIRQIVMAAVTELGYVPNGAARNLVTQKTNTIAIIVSDPPAGLVSDDPMFAMVVRAASRELEAAGKQVALVLAGSDESRRRVEQYLAAGHVDGAMLVSMDGSDPLPAVLARTGLPVVSHGRLATPGLMPYVDNDNLGGATKAVQHLLDQGRQRIATISGPLDMQAAQERLNAYRQALKDTGRRSIVALGDFTRISGAEAMRQLLDDDPQLDAVFAANDLMAIGALRTLREAGRRVPEDVAVVGFDDIEAALYTAPPLTTVRSPMGEQAARTVRLLLELLANGSADSVILPTEIVIRESA</sequence>
<evidence type="ECO:0000256" key="3">
    <source>
        <dbReference type="ARBA" id="ARBA00023163"/>
    </source>
</evidence>
<dbReference type="GO" id="GO:0003677">
    <property type="term" value="F:DNA binding"/>
    <property type="evidence" value="ECO:0007669"/>
    <property type="project" value="UniProtKB-KW"/>
</dbReference>
<evidence type="ECO:0000259" key="4">
    <source>
        <dbReference type="PROSITE" id="PS50932"/>
    </source>
</evidence>
<dbReference type="CDD" id="cd01392">
    <property type="entry name" value="HTH_LacI"/>
    <property type="match status" value="1"/>
</dbReference>
<dbReference type="InterPro" id="IPR000843">
    <property type="entry name" value="HTH_LacI"/>
</dbReference>
<evidence type="ECO:0000313" key="6">
    <source>
        <dbReference type="Proteomes" id="UP001500393"/>
    </source>
</evidence>
<dbReference type="Pfam" id="PF00356">
    <property type="entry name" value="LacI"/>
    <property type="match status" value="1"/>
</dbReference>